<dbReference type="AlphaFoldDB" id="A0A840RTN6"/>
<dbReference type="Pfam" id="PF05567">
    <property type="entry name" value="T4P_PilY1"/>
    <property type="match status" value="1"/>
</dbReference>
<comment type="caution">
    <text evidence="4">The sequence shown here is derived from an EMBL/GenBank/DDBJ whole genome shotgun (WGS) entry which is preliminary data.</text>
</comment>
<name>A0A840RTN6_9BURK</name>
<keyword evidence="5" id="KW-1185">Reference proteome</keyword>
<dbReference type="InterPro" id="IPR008707">
    <property type="entry name" value="B-propeller_PilY1"/>
</dbReference>
<dbReference type="RefSeq" id="WP_209216767.1">
    <property type="nucleotide sequence ID" value="NZ_JAAOZT010000009.1"/>
</dbReference>
<dbReference type="EMBL" id="JACHHQ010000003">
    <property type="protein sequence ID" value="MBB5199961.1"/>
    <property type="molecule type" value="Genomic_DNA"/>
</dbReference>
<protein>
    <submittedName>
        <fullName evidence="4">Tfp pilus tip-associated adhesin PilY1</fullName>
    </submittedName>
</protein>
<organism evidence="4 5">
    <name type="scientific">Glaciimonas immobilis</name>
    <dbReference type="NCBI Taxonomy" id="728004"/>
    <lineage>
        <taxon>Bacteria</taxon>
        <taxon>Pseudomonadati</taxon>
        <taxon>Pseudomonadota</taxon>
        <taxon>Betaproteobacteria</taxon>
        <taxon>Burkholderiales</taxon>
        <taxon>Oxalobacteraceae</taxon>
        <taxon>Glaciimonas</taxon>
    </lineage>
</organism>
<evidence type="ECO:0000313" key="4">
    <source>
        <dbReference type="EMBL" id="MBB5199961.1"/>
    </source>
</evidence>
<dbReference type="Proteomes" id="UP000571084">
    <property type="component" value="Unassembled WGS sequence"/>
</dbReference>
<sequence>MTAAPVVSLHPNYPRLLGEFVMFGTGQLLTSADLTNQLKQAIYGIWDKPVNTLVPTRTNLQAQTLTAATGGMLTDTTTAVNWNTKFGWYDDLPVAGQRVVTAPGLLNGAFMATLNTPRQQPLALTASAVGTQTKDLTCASLTVHQANQQSALSTTASRKQPHAGILNVLVVRCTHACFRNIAQYPNHKKGARPICQHLFAFFFPRRSPTWPTSVKQFLPEAFFLFRTMAIPVG</sequence>
<evidence type="ECO:0000259" key="3">
    <source>
        <dbReference type="Pfam" id="PF05567"/>
    </source>
</evidence>
<keyword evidence="1" id="KW-0479">Metal-binding</keyword>
<evidence type="ECO:0000256" key="2">
    <source>
        <dbReference type="ARBA" id="ARBA00022837"/>
    </source>
</evidence>
<keyword evidence="2" id="KW-0106">Calcium</keyword>
<reference evidence="4 5" key="1">
    <citation type="submission" date="2020-08" db="EMBL/GenBank/DDBJ databases">
        <title>Genomic Encyclopedia of Type Strains, Phase IV (KMG-IV): sequencing the most valuable type-strain genomes for metagenomic binning, comparative biology and taxonomic classification.</title>
        <authorList>
            <person name="Goeker M."/>
        </authorList>
    </citation>
    <scope>NUCLEOTIDE SEQUENCE [LARGE SCALE GENOMIC DNA]</scope>
    <source>
        <strain evidence="4 5">DSM 23240</strain>
    </source>
</reference>
<dbReference type="GO" id="GO:0046872">
    <property type="term" value="F:metal ion binding"/>
    <property type="evidence" value="ECO:0007669"/>
    <property type="project" value="UniProtKB-KW"/>
</dbReference>
<gene>
    <name evidence="4" type="ORF">HNR39_001793</name>
</gene>
<proteinExistence type="predicted"/>
<feature type="domain" description="PilY1 beta-propeller" evidence="3">
    <location>
        <begin position="1"/>
        <end position="69"/>
    </location>
</feature>
<evidence type="ECO:0000313" key="5">
    <source>
        <dbReference type="Proteomes" id="UP000571084"/>
    </source>
</evidence>
<accession>A0A840RTN6</accession>
<evidence type="ECO:0000256" key="1">
    <source>
        <dbReference type="ARBA" id="ARBA00022723"/>
    </source>
</evidence>